<dbReference type="InterPro" id="IPR045851">
    <property type="entry name" value="AMP-bd_C_sf"/>
</dbReference>
<dbReference type="PROSITE" id="PS00455">
    <property type="entry name" value="AMP_BINDING"/>
    <property type="match status" value="1"/>
</dbReference>
<reference evidence="6" key="1">
    <citation type="journal article" date="2019" name="Int. J. Syst. Evol. Microbiol.">
        <title>The Global Catalogue of Microorganisms (GCM) 10K type strain sequencing project: providing services to taxonomists for standard genome sequencing and annotation.</title>
        <authorList>
            <consortium name="The Broad Institute Genomics Platform"/>
            <consortium name="The Broad Institute Genome Sequencing Center for Infectious Disease"/>
            <person name="Wu L."/>
            <person name="Ma J."/>
        </authorList>
    </citation>
    <scope>NUCLEOTIDE SEQUENCE [LARGE SCALE GENOMIC DNA]</scope>
    <source>
        <strain evidence="6">KCTC 33676</strain>
    </source>
</reference>
<dbReference type="Pfam" id="PF00501">
    <property type="entry name" value="AMP-binding"/>
    <property type="match status" value="1"/>
</dbReference>
<proteinExistence type="inferred from homology"/>
<evidence type="ECO:0000313" key="5">
    <source>
        <dbReference type="EMBL" id="MFD2673343.1"/>
    </source>
</evidence>
<dbReference type="RefSeq" id="WP_379930910.1">
    <property type="nucleotide sequence ID" value="NZ_JBHUMM010000043.1"/>
</dbReference>
<feature type="domain" description="AMP-binding enzyme C-terminal" evidence="4">
    <location>
        <begin position="389"/>
        <end position="455"/>
    </location>
</feature>
<dbReference type="Pfam" id="PF13193">
    <property type="entry name" value="AMP-binding_C"/>
    <property type="match status" value="1"/>
</dbReference>
<dbReference type="Gene3D" id="3.40.50.12780">
    <property type="entry name" value="N-terminal domain of ligase-like"/>
    <property type="match status" value="1"/>
</dbReference>
<protein>
    <submittedName>
        <fullName evidence="5">Class I adenylate-forming enzyme family protein</fullName>
    </submittedName>
</protein>
<sequence length="470" mass="52767">MGDWLSVLSRHEEQDRIAIRDGTSDLTYAACCEMLKELALSLPLHVDRIGLMMDQSAQAILILMTLMDDGIAVLPVDDKQTRADLMRIERTCPVDLWIIPDEKWSSLYHDTDDHLHMYSEYLPSPTSPETRREWLKREKPRFGELYLLTSGSTGQSKAVCHSSLTLQREGNQYRRWFGYHAGDRVLVTVPLNHLYGLSGGLAAAMLAGATLIICRHPAPRKVYQMVETERATLLLAVPVMIQLMNDLRLKECGGLYSLRAAICAGGRLEPETAARFQERFQVRLLQLYGSTETGAIAAESCHHYHRHPSRYVGALLPQIEARLAASGRLSIRSPSLCLGYTEGNQMIPCTEDGWYETDDLAEIRDGQLVLLGRVPNFINVAGRKVYPLEIEEVCRSLPSIQDARVWGTADSLHGERIVVEFVATESMSVPALKQALRAQLASYKIPHEWIQVEKIHRGWKHAPAGETDGE</sequence>
<keyword evidence="6" id="KW-1185">Reference proteome</keyword>
<accession>A0ABW5REC8</accession>
<evidence type="ECO:0000313" key="6">
    <source>
        <dbReference type="Proteomes" id="UP001597497"/>
    </source>
</evidence>
<comment type="caution">
    <text evidence="5">The sequence shown here is derived from an EMBL/GenBank/DDBJ whole genome shotgun (WGS) entry which is preliminary data.</text>
</comment>
<dbReference type="SUPFAM" id="SSF56801">
    <property type="entry name" value="Acetyl-CoA synthetase-like"/>
    <property type="match status" value="1"/>
</dbReference>
<evidence type="ECO:0000256" key="1">
    <source>
        <dbReference type="ARBA" id="ARBA00006432"/>
    </source>
</evidence>
<dbReference type="PANTHER" id="PTHR43201">
    <property type="entry name" value="ACYL-COA SYNTHETASE"/>
    <property type="match status" value="1"/>
</dbReference>
<dbReference type="InterPro" id="IPR020845">
    <property type="entry name" value="AMP-binding_CS"/>
</dbReference>
<dbReference type="Proteomes" id="UP001597497">
    <property type="component" value="Unassembled WGS sequence"/>
</dbReference>
<feature type="domain" description="AMP-dependent synthetase/ligase" evidence="3">
    <location>
        <begin position="13"/>
        <end position="340"/>
    </location>
</feature>
<dbReference type="EMBL" id="JBHUMM010000043">
    <property type="protein sequence ID" value="MFD2673343.1"/>
    <property type="molecule type" value="Genomic_DNA"/>
</dbReference>
<evidence type="ECO:0000256" key="2">
    <source>
        <dbReference type="ARBA" id="ARBA00022598"/>
    </source>
</evidence>
<dbReference type="CDD" id="cd04433">
    <property type="entry name" value="AFD_class_I"/>
    <property type="match status" value="1"/>
</dbReference>
<gene>
    <name evidence="5" type="ORF">ACFSUC_17345</name>
</gene>
<dbReference type="InterPro" id="IPR000873">
    <property type="entry name" value="AMP-dep_synth/lig_dom"/>
</dbReference>
<evidence type="ECO:0000259" key="3">
    <source>
        <dbReference type="Pfam" id="PF00501"/>
    </source>
</evidence>
<dbReference type="InterPro" id="IPR042099">
    <property type="entry name" value="ANL_N_sf"/>
</dbReference>
<dbReference type="PANTHER" id="PTHR43201:SF5">
    <property type="entry name" value="MEDIUM-CHAIN ACYL-COA LIGASE ACSF2, MITOCHONDRIAL"/>
    <property type="match status" value="1"/>
</dbReference>
<dbReference type="InterPro" id="IPR025110">
    <property type="entry name" value="AMP-bd_C"/>
</dbReference>
<dbReference type="Gene3D" id="3.30.300.30">
    <property type="match status" value="1"/>
</dbReference>
<organism evidence="5 6">
    <name type="scientific">Marinicrinis sediminis</name>
    <dbReference type="NCBI Taxonomy" id="1652465"/>
    <lineage>
        <taxon>Bacteria</taxon>
        <taxon>Bacillati</taxon>
        <taxon>Bacillota</taxon>
        <taxon>Bacilli</taxon>
        <taxon>Bacillales</taxon>
        <taxon>Paenibacillaceae</taxon>
    </lineage>
</organism>
<name>A0ABW5REC8_9BACL</name>
<evidence type="ECO:0000259" key="4">
    <source>
        <dbReference type="Pfam" id="PF13193"/>
    </source>
</evidence>
<keyword evidence="2" id="KW-0436">Ligase</keyword>
<comment type="similarity">
    <text evidence="1">Belongs to the ATP-dependent AMP-binding enzyme family.</text>
</comment>